<dbReference type="Proteomes" id="UP000199360">
    <property type="component" value="Unassembled WGS sequence"/>
</dbReference>
<accession>A0A1C5GZ68</accession>
<evidence type="ECO:0000259" key="1">
    <source>
        <dbReference type="Pfam" id="PF20239"/>
    </source>
</evidence>
<dbReference type="PANTHER" id="PTHR47756:SF2">
    <property type="entry name" value="BLL6612 PROTEIN"/>
    <property type="match status" value="1"/>
</dbReference>
<reference evidence="3" key="1">
    <citation type="submission" date="2016-06" db="EMBL/GenBank/DDBJ databases">
        <authorList>
            <person name="Varghese N."/>
            <person name="Submissions Spin"/>
        </authorList>
    </citation>
    <scope>NUCLEOTIDE SEQUENCE [LARGE SCALE GENOMIC DNA]</scope>
    <source>
        <strain evidence="3">DSM 45647</strain>
    </source>
</reference>
<keyword evidence="3" id="KW-1185">Reference proteome</keyword>
<dbReference type="STRING" id="745366.GA0070213_10271"/>
<organism evidence="2 3">
    <name type="scientific">Micromonospora humi</name>
    <dbReference type="NCBI Taxonomy" id="745366"/>
    <lineage>
        <taxon>Bacteria</taxon>
        <taxon>Bacillati</taxon>
        <taxon>Actinomycetota</taxon>
        <taxon>Actinomycetes</taxon>
        <taxon>Micromonosporales</taxon>
        <taxon>Micromonosporaceae</taxon>
        <taxon>Micromonospora</taxon>
    </lineage>
</organism>
<proteinExistence type="predicted"/>
<dbReference type="AlphaFoldDB" id="A0A1C5GZ68"/>
<evidence type="ECO:0000313" key="2">
    <source>
        <dbReference type="EMBL" id="SCG39085.1"/>
    </source>
</evidence>
<dbReference type="Pfam" id="PF20239">
    <property type="entry name" value="DUF6596"/>
    <property type="match status" value="1"/>
</dbReference>
<dbReference type="EMBL" id="FMDM01000002">
    <property type="protein sequence ID" value="SCG39085.1"/>
    <property type="molecule type" value="Genomic_DNA"/>
</dbReference>
<feature type="domain" description="DUF6596" evidence="1">
    <location>
        <begin position="19"/>
        <end position="51"/>
    </location>
</feature>
<dbReference type="PANTHER" id="PTHR47756">
    <property type="entry name" value="BLL6612 PROTEIN-RELATED"/>
    <property type="match status" value="1"/>
</dbReference>
<name>A0A1C5GZ68_9ACTN</name>
<sequence length="187" mass="20282">MKYVIMSAGADAAHPRPVTDAAGDLVPLAEQDRSRWRGDLIAEGVTLLGQALPHGPVGRYQLQAAIAAVHAEAPTVEATDWLQISILYDMLNRVAPTPFVTLNQAVAVAMAHGPDLGLALLHPLLADPAMRRHHRLHAVRAHLLELVGDPAAAAAHYRTAARLTDSLPEQRYLNRRLARLRQQHPGS</sequence>
<gene>
    <name evidence="2" type="ORF">GA0070213_10271</name>
</gene>
<protein>
    <recommendedName>
        <fullName evidence="1">DUF6596 domain-containing protein</fullName>
    </recommendedName>
</protein>
<dbReference type="InterPro" id="IPR046531">
    <property type="entry name" value="DUF6596"/>
</dbReference>
<evidence type="ECO:0000313" key="3">
    <source>
        <dbReference type="Proteomes" id="UP000199360"/>
    </source>
</evidence>